<protein>
    <recommendedName>
        <fullName evidence="8">Letm1 RBD domain-containing protein</fullName>
    </recommendedName>
</protein>
<dbReference type="Proteomes" id="UP000664991">
    <property type="component" value="Unassembled WGS sequence"/>
</dbReference>
<reference evidence="9 10" key="1">
    <citation type="submission" date="2020-12" db="EMBL/GenBank/DDBJ databases">
        <title>De novo assembly of Tibetan sheep genome.</title>
        <authorList>
            <person name="Li X."/>
        </authorList>
    </citation>
    <scope>NUCLEOTIDE SEQUENCE [LARGE SCALE GENOMIC DNA]</scope>
    <source>
        <tissue evidence="9">Heart</tissue>
    </source>
</reference>
<evidence type="ECO:0000256" key="7">
    <source>
        <dbReference type="SAM" id="Phobius"/>
    </source>
</evidence>
<evidence type="ECO:0000256" key="6">
    <source>
        <dbReference type="ARBA" id="ARBA00023136"/>
    </source>
</evidence>
<gene>
    <name evidence="9" type="ORF">JEQ12_014383</name>
</gene>
<dbReference type="InterPro" id="IPR044202">
    <property type="entry name" value="LETM1/MDM38-like"/>
</dbReference>
<dbReference type="GO" id="GO:0043022">
    <property type="term" value="F:ribosome binding"/>
    <property type="evidence" value="ECO:0007669"/>
    <property type="project" value="InterPro"/>
</dbReference>
<comment type="caution">
    <text evidence="9">The sequence shown here is derived from an EMBL/GenBank/DDBJ whole genome shotgun (WGS) entry which is preliminary data.</text>
</comment>
<feature type="transmembrane region" description="Helical" evidence="7">
    <location>
        <begin position="182"/>
        <end position="202"/>
    </location>
</feature>
<keyword evidence="3" id="KW-0999">Mitochondrion inner membrane</keyword>
<sequence>MRRRRNATFRNFDLKTTFPCLPLPRCEDGAVQSVLGSGCFVGFGGAPWTICRPKAAVCSLWPDLGGPSGSTPWPLDFYSAKKSHSSSKLHLSPKADVKSLISYVVTKTKVINGKYHRFLGRHFPRFYVLYTIFMKGLQMLWADAKKARRIKTNMWKHNIKFHQLPYREMEHLRQFRRDVTKCLFLGILSIPPFANYLVFLLIEPDKLWIHIENTTCVQYVRKEIGKY</sequence>
<dbReference type="AlphaFoldDB" id="A0A836D511"/>
<dbReference type="PANTHER" id="PTHR14009">
    <property type="entry name" value="LEUCINE ZIPPER-EF-HAND CONTAINING TRANSMEMBRANE PROTEIN"/>
    <property type="match status" value="1"/>
</dbReference>
<comment type="subcellular location">
    <subcellularLocation>
        <location evidence="1">Mitochondrion inner membrane</location>
        <topology evidence="1">Single-pass membrane protein</topology>
    </subcellularLocation>
</comment>
<evidence type="ECO:0000313" key="9">
    <source>
        <dbReference type="EMBL" id="KAG5211954.1"/>
    </source>
</evidence>
<organism evidence="9 10">
    <name type="scientific">Ovis aries</name>
    <name type="common">Sheep</name>
    <dbReference type="NCBI Taxonomy" id="9940"/>
    <lineage>
        <taxon>Eukaryota</taxon>
        <taxon>Metazoa</taxon>
        <taxon>Chordata</taxon>
        <taxon>Craniata</taxon>
        <taxon>Vertebrata</taxon>
        <taxon>Euteleostomi</taxon>
        <taxon>Mammalia</taxon>
        <taxon>Eutheria</taxon>
        <taxon>Laurasiatheria</taxon>
        <taxon>Artiodactyla</taxon>
        <taxon>Ruminantia</taxon>
        <taxon>Pecora</taxon>
        <taxon>Bovidae</taxon>
        <taxon>Caprinae</taxon>
        <taxon>Ovis</taxon>
    </lineage>
</organism>
<evidence type="ECO:0000313" key="10">
    <source>
        <dbReference type="Proteomes" id="UP000664991"/>
    </source>
</evidence>
<dbReference type="InterPro" id="IPR033122">
    <property type="entry name" value="LETM1-like_RBD"/>
</dbReference>
<proteinExistence type="predicted"/>
<dbReference type="GO" id="GO:0005743">
    <property type="term" value="C:mitochondrial inner membrane"/>
    <property type="evidence" value="ECO:0007669"/>
    <property type="project" value="UniProtKB-SubCell"/>
</dbReference>
<keyword evidence="5" id="KW-0496">Mitochondrion</keyword>
<evidence type="ECO:0000256" key="5">
    <source>
        <dbReference type="ARBA" id="ARBA00023128"/>
    </source>
</evidence>
<keyword evidence="6 7" id="KW-0472">Membrane</keyword>
<evidence type="ECO:0000256" key="1">
    <source>
        <dbReference type="ARBA" id="ARBA00004434"/>
    </source>
</evidence>
<accession>A0A836D511</accession>
<evidence type="ECO:0000256" key="4">
    <source>
        <dbReference type="ARBA" id="ARBA00022989"/>
    </source>
</evidence>
<name>A0A836D511_SHEEP</name>
<evidence type="ECO:0000259" key="8">
    <source>
        <dbReference type="Pfam" id="PF07766"/>
    </source>
</evidence>
<feature type="domain" description="Letm1 RBD" evidence="8">
    <location>
        <begin position="164"/>
        <end position="202"/>
    </location>
</feature>
<dbReference type="Pfam" id="PF07766">
    <property type="entry name" value="LETM1_RBD"/>
    <property type="match status" value="1"/>
</dbReference>
<evidence type="ECO:0000256" key="3">
    <source>
        <dbReference type="ARBA" id="ARBA00022792"/>
    </source>
</evidence>
<keyword evidence="4 7" id="KW-1133">Transmembrane helix</keyword>
<dbReference type="GO" id="GO:0030003">
    <property type="term" value="P:intracellular monoatomic cation homeostasis"/>
    <property type="evidence" value="ECO:0007669"/>
    <property type="project" value="TreeGrafter"/>
</dbReference>
<dbReference type="EMBL" id="JAEMGP010000003">
    <property type="protein sequence ID" value="KAG5211954.1"/>
    <property type="molecule type" value="Genomic_DNA"/>
</dbReference>
<dbReference type="PANTHER" id="PTHR14009:SF13">
    <property type="entry name" value="LETM1 DOMAIN-CONTAINING PROTEIN 1"/>
    <property type="match status" value="1"/>
</dbReference>
<evidence type="ECO:0000256" key="2">
    <source>
        <dbReference type="ARBA" id="ARBA00022692"/>
    </source>
</evidence>
<keyword evidence="2 7" id="KW-0812">Transmembrane</keyword>